<gene>
    <name evidence="1" type="ORF">CRE_02431</name>
</gene>
<dbReference type="InterPro" id="IPR009497">
    <property type="entry name" value="Regulator_protein_PHA-1"/>
</dbReference>
<reference evidence="1" key="1">
    <citation type="submission" date="2007-07" db="EMBL/GenBank/DDBJ databases">
        <title>PCAP assembly of the Caenorhabditis remanei genome.</title>
        <authorList>
            <consortium name="The Caenorhabditis remanei Sequencing Consortium"/>
            <person name="Wilson R.K."/>
        </authorList>
    </citation>
    <scope>NUCLEOTIDE SEQUENCE [LARGE SCALE GENOMIC DNA]</scope>
    <source>
        <strain evidence="1">PB4641</strain>
    </source>
</reference>
<name>E3MIQ5_CAERE</name>
<dbReference type="EMBL" id="DS268448">
    <property type="protein sequence ID" value="EFP02589.1"/>
    <property type="molecule type" value="Genomic_DNA"/>
</dbReference>
<organism evidence="2">
    <name type="scientific">Caenorhabditis remanei</name>
    <name type="common">Caenorhabditis vulgaris</name>
    <dbReference type="NCBI Taxonomy" id="31234"/>
    <lineage>
        <taxon>Eukaryota</taxon>
        <taxon>Metazoa</taxon>
        <taxon>Ecdysozoa</taxon>
        <taxon>Nematoda</taxon>
        <taxon>Chromadorea</taxon>
        <taxon>Rhabditida</taxon>
        <taxon>Rhabditina</taxon>
        <taxon>Rhabditomorpha</taxon>
        <taxon>Rhabditoidea</taxon>
        <taxon>Rhabditidae</taxon>
        <taxon>Peloderinae</taxon>
        <taxon>Caenorhabditis</taxon>
    </lineage>
</organism>
<accession>E3MIQ5</accession>
<keyword evidence="2" id="KW-1185">Reference proteome</keyword>
<proteinExistence type="predicted"/>
<dbReference type="Pfam" id="PF06542">
    <property type="entry name" value="PHA-1"/>
    <property type="match status" value="1"/>
</dbReference>
<evidence type="ECO:0000313" key="2">
    <source>
        <dbReference type="Proteomes" id="UP000008281"/>
    </source>
</evidence>
<evidence type="ECO:0000313" key="1">
    <source>
        <dbReference type="EMBL" id="EFP02589.1"/>
    </source>
</evidence>
<dbReference type="eggNOG" id="ENOG502TJM2">
    <property type="taxonomic scope" value="Eukaryota"/>
</dbReference>
<protein>
    <submittedName>
        <fullName evidence="1">Uncharacterized protein</fullName>
    </submittedName>
</protein>
<dbReference type="AlphaFoldDB" id="E3MIQ5"/>
<dbReference type="OrthoDB" id="77564at2759"/>
<dbReference type="HOGENOM" id="CLU_039877_0_0_1"/>
<dbReference type="InParanoid" id="E3MIQ5"/>
<sequence length="504" mass="59849">MSVMNSVTEILYSKVFTNQNLLENILSYLSDDFKKNLDVRLVNKSINNTFLRLIRRNHRKMKIEYVCERKEREKTSKDFIYINYRKVKTQDVLGYFIFLNTAVGAKIEKITTRRLWMLKNEFMLRLHDLIHSQLIGCNGTHIESLIGLEEACDGCVKCSNIAKKCLEYGPLRFSTLQTMTYSKNYKKLHVTDKLFEDIAEYCISKSKNKEECFKELDKTILPVISCDTLSIWINETRVFPDEVEGLEYDHRHMPREVIDMILRKWSVKSIQLNMIYFTNEGMCSVDWLQYDYFTRVRLNDPYFKTQKSPDLKFTNVDVEMSDSIYCVRDLGVRYPKYKSPRGYDNFIPNIRRLFPTDKISMDLSHWCCIANDDIEKKMSTILYVVSMEQPQNLIVDIKFFVESAIVKKLNEETKKEELFGIAPKYNFRKHCLQCYKKSLPFEVKLGPDAFDSEKWIGRRFQVEDTFNQFNFNLDVYIKEKELEDVFNEKLLQEYPNSFVGLFYN</sequence>
<dbReference type="Proteomes" id="UP000008281">
    <property type="component" value="Unassembled WGS sequence"/>
</dbReference>